<dbReference type="Pfam" id="PF20092">
    <property type="entry name" value="DUF6483"/>
    <property type="match status" value="1"/>
</dbReference>
<dbReference type="EMBL" id="PVXQ01000019">
    <property type="protein sequence ID" value="PRR82138.1"/>
    <property type="molecule type" value="Genomic_DNA"/>
</dbReference>
<reference evidence="1 2" key="1">
    <citation type="submission" date="2018-03" db="EMBL/GenBank/DDBJ databases">
        <title>Genome sequence of Clostridium vincentii DSM 10228.</title>
        <authorList>
            <person name="Poehlein A."/>
            <person name="Daniel R."/>
        </authorList>
    </citation>
    <scope>NUCLEOTIDE SEQUENCE [LARGE SCALE GENOMIC DNA]</scope>
    <source>
        <strain evidence="1 2">DSM 10228</strain>
    </source>
</reference>
<evidence type="ECO:0008006" key="3">
    <source>
        <dbReference type="Google" id="ProtNLM"/>
    </source>
</evidence>
<name>A0A2T0BE27_9CLOT</name>
<evidence type="ECO:0000313" key="2">
    <source>
        <dbReference type="Proteomes" id="UP000239471"/>
    </source>
</evidence>
<gene>
    <name evidence="1" type="ORF">CLVI_19380</name>
</gene>
<comment type="caution">
    <text evidence="1">The sequence shown here is derived from an EMBL/GenBank/DDBJ whole genome shotgun (WGS) entry which is preliminary data.</text>
</comment>
<dbReference type="Proteomes" id="UP000239471">
    <property type="component" value="Unassembled WGS sequence"/>
</dbReference>
<dbReference type="InterPro" id="IPR045507">
    <property type="entry name" value="DUF6483"/>
</dbReference>
<organism evidence="1 2">
    <name type="scientific">Clostridium vincentii</name>
    <dbReference type="NCBI Taxonomy" id="52704"/>
    <lineage>
        <taxon>Bacteria</taxon>
        <taxon>Bacillati</taxon>
        <taxon>Bacillota</taxon>
        <taxon>Clostridia</taxon>
        <taxon>Eubacteriales</taxon>
        <taxon>Clostridiaceae</taxon>
        <taxon>Clostridium</taxon>
    </lineage>
</organism>
<evidence type="ECO:0000313" key="1">
    <source>
        <dbReference type="EMBL" id="PRR82138.1"/>
    </source>
</evidence>
<proteinExistence type="predicted"/>
<protein>
    <recommendedName>
        <fullName evidence="3">Tetratricopeptide repeat protein</fullName>
    </recommendedName>
</protein>
<dbReference type="OrthoDB" id="1905743at2"/>
<accession>A0A2T0BE27</accession>
<dbReference type="AlphaFoldDB" id="A0A2T0BE27"/>
<sequence length="219" mass="25716">MLKKDYMKEVQSSLKLVRIEIDKNIINGEIDQAFKIINKEIRSLVGLDMVTIDTMAFSDVINIIGRENQYNAERYIALSELLYLQGSVFDKINVEENKISYYKKAIESFYEAYIEEEYLEEEYLNDAIEVIDKMGKYELSLEKNMKIFKLYEAANKFDKAEDVLFTMIKQSSKGIDIIKDGINFYLRLKKKSYDELTKGNLPINEIEESLEELIVMREN</sequence>
<dbReference type="RefSeq" id="WP_106059910.1">
    <property type="nucleotide sequence ID" value="NZ_PVXQ01000019.1"/>
</dbReference>
<keyword evidence="2" id="KW-1185">Reference proteome</keyword>